<keyword evidence="8" id="KW-0067">ATP-binding</keyword>
<dbReference type="SMART" id="SM00387">
    <property type="entry name" value="HATPase_c"/>
    <property type="match status" value="1"/>
</dbReference>
<dbReference type="NCBIfam" id="TIGR00229">
    <property type="entry name" value="sensory_box"/>
    <property type="match status" value="1"/>
</dbReference>
<evidence type="ECO:0000256" key="7">
    <source>
        <dbReference type="ARBA" id="ARBA00022777"/>
    </source>
</evidence>
<dbReference type="eggNOG" id="COG4191">
    <property type="taxonomic scope" value="Bacteria"/>
</dbReference>
<keyword evidence="10" id="KW-0902">Two-component regulatory system</keyword>
<dbReference type="InterPro" id="IPR013767">
    <property type="entry name" value="PAS_fold"/>
</dbReference>
<evidence type="ECO:0000256" key="8">
    <source>
        <dbReference type="ARBA" id="ARBA00022840"/>
    </source>
</evidence>
<evidence type="ECO:0000256" key="5">
    <source>
        <dbReference type="ARBA" id="ARBA00022692"/>
    </source>
</evidence>
<dbReference type="EMBL" id="CP000473">
    <property type="protein sequence ID" value="ABJ86040.1"/>
    <property type="molecule type" value="Genomic_DNA"/>
</dbReference>
<dbReference type="SUPFAM" id="SSF55785">
    <property type="entry name" value="PYP-like sensor domain (PAS domain)"/>
    <property type="match status" value="1"/>
</dbReference>
<dbReference type="InterPro" id="IPR035965">
    <property type="entry name" value="PAS-like_dom_sf"/>
</dbReference>
<keyword evidence="6" id="KW-0547">Nucleotide-binding</keyword>
<evidence type="ECO:0000256" key="9">
    <source>
        <dbReference type="ARBA" id="ARBA00022989"/>
    </source>
</evidence>
<dbReference type="SMART" id="SM00091">
    <property type="entry name" value="PAS"/>
    <property type="match status" value="1"/>
</dbReference>
<dbReference type="InterPro" id="IPR003594">
    <property type="entry name" value="HATPase_dom"/>
</dbReference>
<dbReference type="Pfam" id="PF02518">
    <property type="entry name" value="HATPase_c"/>
    <property type="match status" value="1"/>
</dbReference>
<dbReference type="PRINTS" id="PR00344">
    <property type="entry name" value="BCTRLSENSOR"/>
</dbReference>
<keyword evidence="7 16" id="KW-0418">Kinase</keyword>
<dbReference type="KEGG" id="sus:Acid_5085"/>
<comment type="subcellular location">
    <subcellularLocation>
        <location evidence="2">Membrane</location>
        <topology evidence="2">Multi-pass membrane protein</topology>
    </subcellularLocation>
</comment>
<evidence type="ECO:0000256" key="4">
    <source>
        <dbReference type="ARBA" id="ARBA00022679"/>
    </source>
</evidence>
<evidence type="ECO:0000256" key="1">
    <source>
        <dbReference type="ARBA" id="ARBA00000085"/>
    </source>
</evidence>
<dbReference type="CDD" id="cd00075">
    <property type="entry name" value="HATPase"/>
    <property type="match status" value="1"/>
</dbReference>
<evidence type="ECO:0000256" key="11">
    <source>
        <dbReference type="ARBA" id="ARBA00023136"/>
    </source>
</evidence>
<dbReference type="STRING" id="234267.Acid_5085"/>
<organism evidence="16">
    <name type="scientific">Solibacter usitatus (strain Ellin6076)</name>
    <dbReference type="NCBI Taxonomy" id="234267"/>
    <lineage>
        <taxon>Bacteria</taxon>
        <taxon>Pseudomonadati</taxon>
        <taxon>Acidobacteriota</taxon>
        <taxon>Terriglobia</taxon>
        <taxon>Bryobacterales</taxon>
        <taxon>Solibacteraceae</taxon>
        <taxon>Candidatus Solibacter</taxon>
    </lineage>
</organism>
<dbReference type="InterPro" id="IPR000014">
    <property type="entry name" value="PAS"/>
</dbReference>
<feature type="transmembrane region" description="Helical" evidence="13">
    <location>
        <begin position="95"/>
        <end position="112"/>
    </location>
</feature>
<dbReference type="InParanoid" id="Q01WC5"/>
<gene>
    <name evidence="16" type="ordered locus">Acid_5085</name>
</gene>
<feature type="transmembrane region" description="Helical" evidence="13">
    <location>
        <begin position="51"/>
        <end position="74"/>
    </location>
</feature>
<evidence type="ECO:0000313" key="16">
    <source>
        <dbReference type="EMBL" id="ABJ86040.1"/>
    </source>
</evidence>
<dbReference type="EC" id="2.7.13.3" evidence="3"/>
<dbReference type="GO" id="GO:0030295">
    <property type="term" value="F:protein kinase activator activity"/>
    <property type="evidence" value="ECO:0007669"/>
    <property type="project" value="TreeGrafter"/>
</dbReference>
<feature type="domain" description="Histidine kinase" evidence="14">
    <location>
        <begin position="268"/>
        <end position="470"/>
    </location>
</feature>
<dbReference type="PANTHER" id="PTHR42878:SF7">
    <property type="entry name" value="SENSOR HISTIDINE KINASE GLRK"/>
    <property type="match status" value="1"/>
</dbReference>
<evidence type="ECO:0000256" key="3">
    <source>
        <dbReference type="ARBA" id="ARBA00012438"/>
    </source>
</evidence>
<dbReference type="HOGENOM" id="CLU_574778_0_0_0"/>
<evidence type="ECO:0000259" key="15">
    <source>
        <dbReference type="PROSITE" id="PS50112"/>
    </source>
</evidence>
<sequence length="475" mass="51748">MMVTSAAMTRLDRFLAYSESHRLTVCMTAALWISLIAWWDSLLPDVSIGFLYLFPVLFSAAALNNLQILGVALLCGFLRKIFDPLGDAPGAAERFGVAVASYAMTGFFVNALNQRRRLLVRHLDELERQIRLRKEAEQQVRILIETSPLAILTLNHSGQIALANESARNLFGFGDDSLQGADVSPYLPILNRMLHNARPGANLRTNVECKAHRQNGEVFLANVWLSTYRTSEGPGLAAVVWDASENLRDREGAGFDSMMATSRVLIGAISHEIRNLASAAASAHARLAAACDVKNDEQYQVLGTLIHGLEKIASSGLRAASDRAAAVADLSTVLDETRIVIEPALREAGISLIWEVGDALPLVQADHHSLLQVFVNLSRNSVRALEDRPVREVRISAEAERDLVVVRFRDSGPGVANPDELFRPFQAGAHSVGLGLYISRAILRAHGGGLRYDSGQGPGSCFTVELWPVENALEG</sequence>
<dbReference type="PANTHER" id="PTHR42878">
    <property type="entry name" value="TWO-COMPONENT HISTIDINE KINASE"/>
    <property type="match status" value="1"/>
</dbReference>
<keyword evidence="4" id="KW-0808">Transferase</keyword>
<dbReference type="GO" id="GO:0016020">
    <property type="term" value="C:membrane"/>
    <property type="evidence" value="ECO:0007669"/>
    <property type="project" value="UniProtKB-SubCell"/>
</dbReference>
<evidence type="ECO:0000256" key="12">
    <source>
        <dbReference type="SAM" id="Coils"/>
    </source>
</evidence>
<dbReference type="GO" id="GO:0000156">
    <property type="term" value="F:phosphorelay response regulator activity"/>
    <property type="evidence" value="ECO:0007669"/>
    <property type="project" value="TreeGrafter"/>
</dbReference>
<dbReference type="PROSITE" id="PS50112">
    <property type="entry name" value="PAS"/>
    <property type="match status" value="1"/>
</dbReference>
<dbReference type="InterPro" id="IPR004358">
    <property type="entry name" value="Sig_transdc_His_kin-like_C"/>
</dbReference>
<dbReference type="PROSITE" id="PS50109">
    <property type="entry name" value="HIS_KIN"/>
    <property type="match status" value="1"/>
</dbReference>
<dbReference type="GO" id="GO:0006355">
    <property type="term" value="P:regulation of DNA-templated transcription"/>
    <property type="evidence" value="ECO:0007669"/>
    <property type="project" value="InterPro"/>
</dbReference>
<dbReference type="GO" id="GO:0004673">
    <property type="term" value="F:protein histidine kinase activity"/>
    <property type="evidence" value="ECO:0007669"/>
    <property type="project" value="UniProtKB-EC"/>
</dbReference>
<evidence type="ECO:0000256" key="13">
    <source>
        <dbReference type="SAM" id="Phobius"/>
    </source>
</evidence>
<feature type="coiled-coil region" evidence="12">
    <location>
        <begin position="109"/>
        <end position="146"/>
    </location>
</feature>
<accession>Q01WC5</accession>
<dbReference type="GO" id="GO:0007234">
    <property type="term" value="P:osmosensory signaling via phosphorelay pathway"/>
    <property type="evidence" value="ECO:0007669"/>
    <property type="project" value="TreeGrafter"/>
</dbReference>
<keyword evidence="5 13" id="KW-0812">Transmembrane</keyword>
<dbReference type="InterPro" id="IPR036890">
    <property type="entry name" value="HATPase_C_sf"/>
</dbReference>
<keyword evidence="9 13" id="KW-1133">Transmembrane helix</keyword>
<feature type="domain" description="PAS" evidence="15">
    <location>
        <begin position="136"/>
        <end position="180"/>
    </location>
</feature>
<name>Q01WC5_SOLUE</name>
<evidence type="ECO:0000256" key="10">
    <source>
        <dbReference type="ARBA" id="ARBA00023012"/>
    </source>
</evidence>
<dbReference type="InterPro" id="IPR050351">
    <property type="entry name" value="BphY/WalK/GraS-like"/>
</dbReference>
<keyword evidence="12" id="KW-0175">Coiled coil</keyword>
<dbReference type="CDD" id="cd00130">
    <property type="entry name" value="PAS"/>
    <property type="match status" value="1"/>
</dbReference>
<dbReference type="SUPFAM" id="SSF55874">
    <property type="entry name" value="ATPase domain of HSP90 chaperone/DNA topoisomerase II/histidine kinase"/>
    <property type="match status" value="1"/>
</dbReference>
<dbReference type="InterPro" id="IPR005467">
    <property type="entry name" value="His_kinase_dom"/>
</dbReference>
<feature type="transmembrane region" description="Helical" evidence="13">
    <location>
        <begin position="21"/>
        <end position="39"/>
    </location>
</feature>
<dbReference type="Gene3D" id="3.30.450.20">
    <property type="entry name" value="PAS domain"/>
    <property type="match status" value="1"/>
</dbReference>
<dbReference type="Pfam" id="PF00989">
    <property type="entry name" value="PAS"/>
    <property type="match status" value="1"/>
</dbReference>
<reference evidence="16" key="1">
    <citation type="submission" date="2006-10" db="EMBL/GenBank/DDBJ databases">
        <title>Complete sequence of Solibacter usitatus Ellin6076.</title>
        <authorList>
            <consortium name="US DOE Joint Genome Institute"/>
            <person name="Copeland A."/>
            <person name="Lucas S."/>
            <person name="Lapidus A."/>
            <person name="Barry K."/>
            <person name="Detter J.C."/>
            <person name="Glavina del Rio T."/>
            <person name="Hammon N."/>
            <person name="Israni S."/>
            <person name="Dalin E."/>
            <person name="Tice H."/>
            <person name="Pitluck S."/>
            <person name="Thompson L.S."/>
            <person name="Brettin T."/>
            <person name="Bruce D."/>
            <person name="Han C."/>
            <person name="Tapia R."/>
            <person name="Gilna P."/>
            <person name="Schmutz J."/>
            <person name="Larimer F."/>
            <person name="Land M."/>
            <person name="Hauser L."/>
            <person name="Kyrpides N."/>
            <person name="Mikhailova N."/>
            <person name="Janssen P.H."/>
            <person name="Kuske C.R."/>
            <person name="Richardson P."/>
        </authorList>
    </citation>
    <scope>NUCLEOTIDE SEQUENCE</scope>
    <source>
        <strain evidence="16">Ellin6076</strain>
    </source>
</reference>
<dbReference type="GO" id="GO:0005524">
    <property type="term" value="F:ATP binding"/>
    <property type="evidence" value="ECO:0007669"/>
    <property type="project" value="UniProtKB-KW"/>
</dbReference>
<evidence type="ECO:0000256" key="2">
    <source>
        <dbReference type="ARBA" id="ARBA00004141"/>
    </source>
</evidence>
<comment type="catalytic activity">
    <reaction evidence="1">
        <text>ATP + protein L-histidine = ADP + protein N-phospho-L-histidine.</text>
        <dbReference type="EC" id="2.7.13.3"/>
    </reaction>
</comment>
<dbReference type="Gene3D" id="3.30.565.10">
    <property type="entry name" value="Histidine kinase-like ATPase, C-terminal domain"/>
    <property type="match status" value="1"/>
</dbReference>
<dbReference type="AlphaFoldDB" id="Q01WC5"/>
<keyword evidence="11 13" id="KW-0472">Membrane</keyword>
<evidence type="ECO:0000259" key="14">
    <source>
        <dbReference type="PROSITE" id="PS50109"/>
    </source>
</evidence>
<protein>
    <recommendedName>
        <fullName evidence="3">histidine kinase</fullName>
        <ecNumber evidence="3">2.7.13.3</ecNumber>
    </recommendedName>
</protein>
<evidence type="ECO:0000256" key="6">
    <source>
        <dbReference type="ARBA" id="ARBA00022741"/>
    </source>
</evidence>
<proteinExistence type="predicted"/>